<dbReference type="EMBL" id="LR798278">
    <property type="protein sequence ID" value="CAB5219901.1"/>
    <property type="molecule type" value="Genomic_DNA"/>
</dbReference>
<evidence type="ECO:0000256" key="1">
    <source>
        <dbReference type="SAM" id="MobiDB-lite"/>
    </source>
</evidence>
<organism evidence="2">
    <name type="scientific">uncultured Caudovirales phage</name>
    <dbReference type="NCBI Taxonomy" id="2100421"/>
    <lineage>
        <taxon>Viruses</taxon>
        <taxon>Duplodnaviria</taxon>
        <taxon>Heunggongvirae</taxon>
        <taxon>Uroviricota</taxon>
        <taxon>Caudoviricetes</taxon>
        <taxon>Peduoviridae</taxon>
        <taxon>Maltschvirus</taxon>
        <taxon>Maltschvirus maltsch</taxon>
    </lineage>
</organism>
<proteinExistence type="predicted"/>
<evidence type="ECO:0000313" key="2">
    <source>
        <dbReference type="EMBL" id="CAB5219901.1"/>
    </source>
</evidence>
<feature type="compositionally biased region" description="Low complexity" evidence="1">
    <location>
        <begin position="32"/>
        <end position="51"/>
    </location>
</feature>
<gene>
    <name evidence="2" type="ORF">UFOVP239_5</name>
</gene>
<sequence>MATSDQEQKGINVPQHKRLAAGEKIDGTSLQAKGGSSSKKPAGGLAHAKKK</sequence>
<name>A0A6J7WPD8_9CAUD</name>
<reference evidence="2" key="1">
    <citation type="submission" date="2020-05" db="EMBL/GenBank/DDBJ databases">
        <authorList>
            <person name="Chiriac C."/>
            <person name="Salcher M."/>
            <person name="Ghai R."/>
            <person name="Kavagutti S V."/>
        </authorList>
    </citation>
    <scope>NUCLEOTIDE SEQUENCE</scope>
</reference>
<protein>
    <submittedName>
        <fullName evidence="2">Uncharacterized protein</fullName>
    </submittedName>
</protein>
<accession>A0A6J7WPD8</accession>
<feature type="region of interest" description="Disordered" evidence="1">
    <location>
        <begin position="1"/>
        <end position="51"/>
    </location>
</feature>